<feature type="region of interest" description="Disordered" evidence="1">
    <location>
        <begin position="1"/>
        <end position="71"/>
    </location>
</feature>
<feature type="compositionally biased region" description="Acidic residues" evidence="1">
    <location>
        <begin position="1"/>
        <end position="31"/>
    </location>
</feature>
<dbReference type="GeneID" id="43346236"/>
<evidence type="ECO:0000313" key="3">
    <source>
        <dbReference type="Proteomes" id="UP000019598"/>
    </source>
</evidence>
<protein>
    <submittedName>
        <fullName evidence="2">Uncharacterized protein</fullName>
    </submittedName>
</protein>
<proteinExistence type="predicted"/>
<dbReference type="RefSeq" id="WP_016313697.1">
    <property type="nucleotide sequence ID" value="NZ_KE159654.1"/>
</dbReference>
<gene>
    <name evidence="2" type="ORF">C812_03285</name>
</gene>
<comment type="caution">
    <text evidence="2">The sequence shown here is derived from an EMBL/GenBank/DDBJ whole genome shotgun (WGS) entry which is preliminary data.</text>
</comment>
<sequence length="87" mass="9811">MEDGEESENEDADEDGQEDDGEKDDEEEGDGDGVFKEGKEEGNEVKSEAPSQLIERDSRGLEEPHLPERDNAWMKWNRICPSGIMRG</sequence>
<organism evidence="2 3">
    <name type="scientific">Paenibacillus barengoltzii G22</name>
    <dbReference type="NCBI Taxonomy" id="1235795"/>
    <lineage>
        <taxon>Bacteria</taxon>
        <taxon>Bacillati</taxon>
        <taxon>Bacillota</taxon>
        <taxon>Bacilli</taxon>
        <taxon>Bacillales</taxon>
        <taxon>Paenibacillaceae</taxon>
        <taxon>Paenibacillus</taxon>
    </lineage>
</organism>
<dbReference type="EMBL" id="ASSZ01000029">
    <property type="protein sequence ID" value="EOS54510.1"/>
    <property type="molecule type" value="Genomic_DNA"/>
</dbReference>
<accession>R9L759</accession>
<dbReference type="Proteomes" id="UP000019598">
    <property type="component" value="Unassembled WGS sequence"/>
</dbReference>
<dbReference type="PATRIC" id="fig|1235795.3.peg.3254"/>
<evidence type="ECO:0000256" key="1">
    <source>
        <dbReference type="SAM" id="MobiDB-lite"/>
    </source>
</evidence>
<name>R9L759_9BACL</name>
<evidence type="ECO:0000313" key="2">
    <source>
        <dbReference type="EMBL" id="EOS54510.1"/>
    </source>
</evidence>
<dbReference type="HOGENOM" id="CLU_2480385_0_0_9"/>
<dbReference type="AlphaFoldDB" id="R9L759"/>
<feature type="compositionally biased region" description="Basic and acidic residues" evidence="1">
    <location>
        <begin position="33"/>
        <end position="47"/>
    </location>
</feature>
<feature type="compositionally biased region" description="Basic and acidic residues" evidence="1">
    <location>
        <begin position="54"/>
        <end position="71"/>
    </location>
</feature>
<dbReference type="STRING" id="1235795.C812_03285"/>
<reference evidence="2 3" key="1">
    <citation type="submission" date="2013-04" db="EMBL/GenBank/DDBJ databases">
        <title>The Genome Sequence of Paenibacillus barengoltzii G22.</title>
        <authorList>
            <consortium name="The Broad Institute Genomics Platform"/>
            <consortium name="The Broad Institute Genome Sequencing Center for Infectious Disease"/>
            <person name="Earl A."/>
            <person name="Xavier R."/>
            <person name="Elson C."/>
            <person name="Duck W."/>
            <person name="Walker B."/>
            <person name="Young S."/>
            <person name="Zeng Q."/>
            <person name="Gargeya S."/>
            <person name="Fitzgerald M."/>
            <person name="Haas B."/>
            <person name="Abouelleil A."/>
            <person name="Allen A.W."/>
            <person name="Alvarado L."/>
            <person name="Arachchi H.M."/>
            <person name="Berlin A.M."/>
            <person name="Chapman S.B."/>
            <person name="Gainer-Dewar J."/>
            <person name="Goldberg J."/>
            <person name="Griggs A."/>
            <person name="Gujja S."/>
            <person name="Hansen M."/>
            <person name="Howarth C."/>
            <person name="Imamovic A."/>
            <person name="Ireland A."/>
            <person name="Larimer J."/>
            <person name="McCowan C."/>
            <person name="Murphy C."/>
            <person name="Pearson M."/>
            <person name="Poon T.W."/>
            <person name="Priest M."/>
            <person name="Roberts A."/>
            <person name="Saif S."/>
            <person name="Shea T."/>
            <person name="Sisk P."/>
            <person name="Sykes S."/>
            <person name="Wortman J."/>
            <person name="Nusbaum C."/>
            <person name="Birren B."/>
        </authorList>
    </citation>
    <scope>NUCLEOTIDE SEQUENCE [LARGE SCALE GENOMIC DNA]</scope>
    <source>
        <strain evidence="2 3">G22</strain>
    </source>
</reference>